<dbReference type="Pfam" id="PF07727">
    <property type="entry name" value="RVT_2"/>
    <property type="match status" value="1"/>
</dbReference>
<dbReference type="GO" id="GO:0015074">
    <property type="term" value="P:DNA integration"/>
    <property type="evidence" value="ECO:0007669"/>
    <property type="project" value="InterPro"/>
</dbReference>
<keyword evidence="1" id="KW-0694">RNA-binding</keyword>
<dbReference type="InterPro" id="IPR025724">
    <property type="entry name" value="GAG-pre-integrase_dom"/>
</dbReference>
<protein>
    <recommendedName>
        <fullName evidence="2">Integrase catalytic domain-containing protein</fullName>
    </recommendedName>
</protein>
<name>A0A9Q3GRU5_9BASI</name>
<dbReference type="OrthoDB" id="2506833at2759"/>
<dbReference type="Proteomes" id="UP000765509">
    <property type="component" value="Unassembled WGS sequence"/>
</dbReference>
<dbReference type="CDD" id="cd09272">
    <property type="entry name" value="RNase_HI_RT_Ty1"/>
    <property type="match status" value="1"/>
</dbReference>
<comment type="caution">
    <text evidence="3">The sequence shown here is derived from an EMBL/GenBank/DDBJ whole genome shotgun (WGS) entry which is preliminary data.</text>
</comment>
<dbReference type="InterPro" id="IPR013103">
    <property type="entry name" value="RVT_2"/>
</dbReference>
<feature type="domain" description="Integrase catalytic" evidence="2">
    <location>
        <begin position="221"/>
        <end position="316"/>
    </location>
</feature>
<dbReference type="InterPro" id="IPR036397">
    <property type="entry name" value="RNaseH_sf"/>
</dbReference>
<dbReference type="EMBL" id="AVOT02004922">
    <property type="protein sequence ID" value="MBW0477773.1"/>
    <property type="molecule type" value="Genomic_DNA"/>
</dbReference>
<dbReference type="InterPro" id="IPR012337">
    <property type="entry name" value="RNaseH-like_sf"/>
</dbReference>
<dbReference type="InterPro" id="IPR001584">
    <property type="entry name" value="Integrase_cat-core"/>
</dbReference>
<dbReference type="Pfam" id="PF13976">
    <property type="entry name" value="gag_pre-integrs"/>
    <property type="match status" value="1"/>
</dbReference>
<keyword evidence="4" id="KW-1185">Reference proteome</keyword>
<dbReference type="AlphaFoldDB" id="A0A9Q3GRU5"/>
<dbReference type="PANTHER" id="PTHR11439:SF463">
    <property type="entry name" value="REVERSE TRANSCRIPTASE TY1_COPIA-TYPE DOMAIN-CONTAINING PROTEIN"/>
    <property type="match status" value="1"/>
</dbReference>
<sequence length="990" mass="112752">MLERLQALNNILSVNAMSKSKDPPKPTTSDSEAFITDEINAMVSKQSHGLFYLNSGAGRTVVNDLTLLVDPSPVKKQIHTFSAPVNVTHQGTLDFKGIKLYPVYYVPNGPVNLLSVLQLCDHGLKLTMKSNVFIIKYENRIVDVFQREGNLFVSKLPSTSVYSVMNAPSHWHLTLGHPSDLYIKTLLREGRRKGNFTQSSSCQVCQLAKIRNRPHSQELPHADAPFLKIHMDTLQINPPTRNGYKYVLVLTDDFSRFNRIYLLSEKAQAEDQITSYLNEIKNKLDITPAYLHTDCGGESSRVPQTNGISERFNQMLLSKVRCLLGQSNIPILFWDEAALHASLLLNMLPHKHLNMDSPIMVLKRKHLLIEPEIKLHQLVPFGIQITTKIMNPSSKITPRGEVLQESTFESYSDGLRLLNLKTDKIQVSRDYRMAVNTVVPTMHQPLSVLPMNPPEPVSVVPTTEKLKNYEYVPYYREAPRNIFSSIRQDNIVEGKKNTRNSDQLLLTDAVPYLKAVNDPIERTKWRKAMDAEFDSLMSHNTGELVPYPEKPTKVIGGMWRLTLGRNETFKVMLSLVVNLNYIPYQFDIKTAFLHGDMDALLHVKQVKGYEEKGKENWVWRLRKSLYGTKQAPRMWKSKLASALSSLGLISTRSDELLFINDEKSLLLHVHVNDAFIISQSENIIIEFLNKLNSIFKLKSKKKPTQHLSYSLKWSSDKILINQTDLITKTLQQFNMDDCRPVKTPCNGNFLNELELGISNEVLNVTLFQQAIGSINYLAHHMHPDILFTVNHLSRYSTRPNQCHWNALKHLLRYLKGSKDKCLIYSRCTAKEMLTGWADADYVNVKEDRKSITGYVVFALGNPVCWLSKKQSVVAQSTTEAKYIAMNIFMKQLQWTTFVFSDLGYGSIQPIVYNDNLGAVIISKQALLNANTKHIEVRYQYVQDCVMKKLVTVVQVSTNDMIADILTKPLGVIKMQKVYRQLHLKDCGGVL</sequence>
<organism evidence="3 4">
    <name type="scientific">Austropuccinia psidii MF-1</name>
    <dbReference type="NCBI Taxonomy" id="1389203"/>
    <lineage>
        <taxon>Eukaryota</taxon>
        <taxon>Fungi</taxon>
        <taxon>Dikarya</taxon>
        <taxon>Basidiomycota</taxon>
        <taxon>Pucciniomycotina</taxon>
        <taxon>Pucciniomycetes</taxon>
        <taxon>Pucciniales</taxon>
        <taxon>Sphaerophragmiaceae</taxon>
        <taxon>Austropuccinia</taxon>
    </lineage>
</organism>
<evidence type="ECO:0000259" key="2">
    <source>
        <dbReference type="PROSITE" id="PS50994"/>
    </source>
</evidence>
<gene>
    <name evidence="3" type="ORF">O181_017488</name>
</gene>
<dbReference type="PROSITE" id="PS50994">
    <property type="entry name" value="INTEGRASE"/>
    <property type="match status" value="1"/>
</dbReference>
<reference evidence="3" key="1">
    <citation type="submission" date="2021-03" db="EMBL/GenBank/DDBJ databases">
        <title>Draft genome sequence of rust myrtle Austropuccinia psidii MF-1, a brazilian biotype.</title>
        <authorList>
            <person name="Quecine M.C."/>
            <person name="Pachon D.M.R."/>
            <person name="Bonatelli M.L."/>
            <person name="Correr F.H."/>
            <person name="Franceschini L.M."/>
            <person name="Leite T.F."/>
            <person name="Margarido G.R.A."/>
            <person name="Almeida C.A."/>
            <person name="Ferrarezi J.A."/>
            <person name="Labate C.A."/>
        </authorList>
    </citation>
    <scope>NUCLEOTIDE SEQUENCE</scope>
    <source>
        <strain evidence="3">MF-1</strain>
    </source>
</reference>
<dbReference type="PANTHER" id="PTHR11439">
    <property type="entry name" value="GAG-POL-RELATED RETROTRANSPOSON"/>
    <property type="match status" value="1"/>
</dbReference>
<evidence type="ECO:0000256" key="1">
    <source>
        <dbReference type="ARBA" id="ARBA00022884"/>
    </source>
</evidence>
<evidence type="ECO:0000313" key="3">
    <source>
        <dbReference type="EMBL" id="MBW0477773.1"/>
    </source>
</evidence>
<dbReference type="SUPFAM" id="SSF53098">
    <property type="entry name" value="Ribonuclease H-like"/>
    <property type="match status" value="1"/>
</dbReference>
<dbReference type="Gene3D" id="3.30.420.10">
    <property type="entry name" value="Ribonuclease H-like superfamily/Ribonuclease H"/>
    <property type="match status" value="2"/>
</dbReference>
<dbReference type="InterPro" id="IPR043502">
    <property type="entry name" value="DNA/RNA_pol_sf"/>
</dbReference>
<proteinExistence type="predicted"/>
<dbReference type="GO" id="GO:0003723">
    <property type="term" value="F:RNA binding"/>
    <property type="evidence" value="ECO:0007669"/>
    <property type="project" value="UniProtKB-KW"/>
</dbReference>
<evidence type="ECO:0000313" key="4">
    <source>
        <dbReference type="Proteomes" id="UP000765509"/>
    </source>
</evidence>
<dbReference type="GO" id="GO:0005634">
    <property type="term" value="C:nucleus"/>
    <property type="evidence" value="ECO:0007669"/>
    <property type="project" value="UniProtKB-ARBA"/>
</dbReference>
<dbReference type="SUPFAM" id="SSF56672">
    <property type="entry name" value="DNA/RNA polymerases"/>
    <property type="match status" value="1"/>
</dbReference>
<accession>A0A9Q3GRU5</accession>